<keyword evidence="3" id="KW-1185">Reference proteome</keyword>
<dbReference type="RefSeq" id="WP_052566490.1">
    <property type="nucleotide sequence ID" value="NZ_JQKF01000042.1"/>
</dbReference>
<dbReference type="SUPFAM" id="SSF46785">
    <property type="entry name" value="Winged helix' DNA-binding domain"/>
    <property type="match status" value="1"/>
</dbReference>
<dbReference type="InterPro" id="IPR036390">
    <property type="entry name" value="WH_DNA-bd_sf"/>
</dbReference>
<dbReference type="eggNOG" id="COG1695">
    <property type="taxonomic scope" value="Bacteria"/>
</dbReference>
<name>A0A0D8FT50_9ACTN</name>
<feature type="domain" description="Transcription regulator PadR N-terminal" evidence="1">
    <location>
        <begin position="58"/>
        <end position="125"/>
    </location>
</feature>
<evidence type="ECO:0000259" key="1">
    <source>
        <dbReference type="Pfam" id="PF03551"/>
    </source>
</evidence>
<dbReference type="PANTHER" id="PTHR43252">
    <property type="entry name" value="TRANSCRIPTIONAL REGULATOR YQJI"/>
    <property type="match status" value="1"/>
</dbReference>
<dbReference type="PATRIC" id="fig|1121877.4.peg.3194"/>
<dbReference type="AlphaFoldDB" id="A0A0D8FT50"/>
<evidence type="ECO:0000313" key="2">
    <source>
        <dbReference type="EMBL" id="KJE75427.1"/>
    </source>
</evidence>
<gene>
    <name evidence="2" type="primary">yqjI</name>
    <name evidence="2" type="ORF">FEAC_28370</name>
</gene>
<comment type="caution">
    <text evidence="2">The sequence shown here is derived from an EMBL/GenBank/DDBJ whole genome shotgun (WGS) entry which is preliminary data.</text>
</comment>
<accession>A0A0D8FT50</accession>
<dbReference type="InterPro" id="IPR036388">
    <property type="entry name" value="WH-like_DNA-bd_sf"/>
</dbReference>
<organism evidence="2 3">
    <name type="scientific">Ferrimicrobium acidiphilum DSM 19497</name>
    <dbReference type="NCBI Taxonomy" id="1121877"/>
    <lineage>
        <taxon>Bacteria</taxon>
        <taxon>Bacillati</taxon>
        <taxon>Actinomycetota</taxon>
        <taxon>Acidimicrobiia</taxon>
        <taxon>Acidimicrobiales</taxon>
        <taxon>Acidimicrobiaceae</taxon>
        <taxon>Ferrimicrobium</taxon>
    </lineage>
</organism>
<dbReference type="Proteomes" id="UP000032336">
    <property type="component" value="Unassembled WGS sequence"/>
</dbReference>
<reference evidence="2 3" key="1">
    <citation type="submission" date="2015-01" db="EMBL/GenBank/DDBJ databases">
        <title>Draft genome of the acidophilic iron oxidizer Ferrimicrobium acidiphilum strain T23.</title>
        <authorList>
            <person name="Poehlein A."/>
            <person name="Eisen S."/>
            <person name="Schloemann M."/>
            <person name="Johnson B.D."/>
            <person name="Daniel R."/>
            <person name="Muehling M."/>
        </authorList>
    </citation>
    <scope>NUCLEOTIDE SEQUENCE [LARGE SCALE GENOMIC DNA]</scope>
    <source>
        <strain evidence="2 3">T23</strain>
    </source>
</reference>
<protein>
    <submittedName>
        <fullName evidence="2">Transcriptional regulator YqjI</fullName>
    </submittedName>
</protein>
<evidence type="ECO:0000313" key="3">
    <source>
        <dbReference type="Proteomes" id="UP000032336"/>
    </source>
</evidence>
<proteinExistence type="predicted"/>
<dbReference type="Pfam" id="PF03551">
    <property type="entry name" value="PadR"/>
    <property type="match status" value="1"/>
</dbReference>
<dbReference type="STRING" id="1121877.FEAC_28370"/>
<dbReference type="InterPro" id="IPR005149">
    <property type="entry name" value="Tscrpt_reg_PadR_N"/>
</dbReference>
<dbReference type="Gene3D" id="1.10.10.10">
    <property type="entry name" value="Winged helix-like DNA-binding domain superfamily/Winged helix DNA-binding domain"/>
    <property type="match status" value="1"/>
</dbReference>
<dbReference type="EMBL" id="JXUW01000042">
    <property type="protein sequence ID" value="KJE75427.1"/>
    <property type="molecule type" value="Genomic_DNA"/>
</dbReference>
<dbReference type="PANTHER" id="PTHR43252:SF2">
    <property type="entry name" value="TRANSCRIPTION REGULATOR, PADR-LIKE FAMILY"/>
    <property type="match status" value="1"/>
</dbReference>
<dbReference type="InterPro" id="IPR011991">
    <property type="entry name" value="ArsR-like_HTH"/>
</dbReference>
<dbReference type="GeneID" id="78373805"/>
<dbReference type="CDD" id="cd00090">
    <property type="entry name" value="HTH_ARSR"/>
    <property type="match status" value="1"/>
</dbReference>
<sequence length="192" mass="21753">MHEHRLHQHGTRHDGCRCDGHHADRDAMIHECRMHDGWVDSGVRRRRSPRGRVRREMLILLQDGPKHGYELMQLISERNGGVWQPSPGSIYPTLSMLEDAGLIVGREEDGRKVYTLTDAGRGEAEALTSESQSDAGGREVDLGREIRATFQALRQLGMVGTVEQRQRGLQLLAGLRRDIYRMLAEDPPNSDR</sequence>